<name>A0A4Y8UEP5_9GAMM</name>
<protein>
    <submittedName>
        <fullName evidence="2">DUF2069 domain-containing protein</fullName>
    </submittedName>
</protein>
<dbReference type="Pfam" id="PF09842">
    <property type="entry name" value="DUF2069"/>
    <property type="match status" value="1"/>
</dbReference>
<accession>A0A4Y8UEP5</accession>
<feature type="transmembrane region" description="Helical" evidence="1">
    <location>
        <begin position="68"/>
        <end position="87"/>
    </location>
</feature>
<keyword evidence="1" id="KW-0812">Transmembrane</keyword>
<feature type="transmembrane region" description="Helical" evidence="1">
    <location>
        <begin position="93"/>
        <end position="113"/>
    </location>
</feature>
<dbReference type="InterPro" id="IPR018643">
    <property type="entry name" value="DUF2069_membrane"/>
</dbReference>
<keyword evidence="1" id="KW-0472">Membrane</keyword>
<evidence type="ECO:0000256" key="1">
    <source>
        <dbReference type="SAM" id="Phobius"/>
    </source>
</evidence>
<sequence>MRKSTPPTIRAITLQRGQKLVLTLHLTLMATLALNAFLQGAPWIIYLLTQLPLAIMLPGLIGGGNRALIWLGFVLMLYFMMAVNSLAGANANGLDWAELVLVVALFLIAMRVARWRQTATII</sequence>
<feature type="transmembrane region" description="Helical" evidence="1">
    <location>
        <begin position="20"/>
        <end position="37"/>
    </location>
</feature>
<feature type="transmembrane region" description="Helical" evidence="1">
    <location>
        <begin position="43"/>
        <end position="61"/>
    </location>
</feature>
<evidence type="ECO:0000313" key="3">
    <source>
        <dbReference type="Proteomes" id="UP000298133"/>
    </source>
</evidence>
<reference evidence="2 3" key="1">
    <citation type="submission" date="2019-03" db="EMBL/GenBank/DDBJ databases">
        <title>Draft genome of Gammaproteobacteria bacterium LSUCC0057, a member of the SAR92 clade.</title>
        <authorList>
            <person name="Lanclos V.C."/>
            <person name="Doiron C."/>
            <person name="Henson M.W."/>
            <person name="Thrash J.C."/>
        </authorList>
    </citation>
    <scope>NUCLEOTIDE SEQUENCE [LARGE SCALE GENOMIC DNA]</scope>
    <source>
        <strain evidence="2 3">LSUCC0057</strain>
    </source>
</reference>
<gene>
    <name evidence="2" type="ORF">E3W66_07460</name>
</gene>
<dbReference type="EMBL" id="SPIA01000003">
    <property type="protein sequence ID" value="TFH67326.1"/>
    <property type="molecule type" value="Genomic_DNA"/>
</dbReference>
<keyword evidence="3" id="KW-1185">Reference proteome</keyword>
<comment type="caution">
    <text evidence="2">The sequence shown here is derived from an EMBL/GenBank/DDBJ whole genome shotgun (WGS) entry which is preliminary data.</text>
</comment>
<dbReference type="AlphaFoldDB" id="A0A4Y8UEP5"/>
<keyword evidence="1" id="KW-1133">Transmembrane helix</keyword>
<dbReference type="Proteomes" id="UP000298133">
    <property type="component" value="Unassembled WGS sequence"/>
</dbReference>
<evidence type="ECO:0000313" key="2">
    <source>
        <dbReference type="EMBL" id="TFH67326.1"/>
    </source>
</evidence>
<dbReference type="OrthoDB" id="5738125at2"/>
<organism evidence="2 3">
    <name type="scientific">Gammaproteobacteria bacterium LSUCC0057</name>
    <dbReference type="NCBI Taxonomy" id="2559237"/>
    <lineage>
        <taxon>Bacteria</taxon>
        <taxon>Pseudomonadati</taxon>
        <taxon>Pseudomonadota</taxon>
        <taxon>Gammaproteobacteria</taxon>
        <taxon>Cellvibrionales</taxon>
        <taxon>Porticoccaceae</taxon>
        <taxon>SAR92 clade</taxon>
    </lineage>
</organism>
<proteinExistence type="predicted"/>